<comment type="caution">
    <text evidence="1">The sequence shown here is derived from an EMBL/GenBank/DDBJ whole genome shotgun (WGS) entry which is preliminary data.</text>
</comment>
<name>A0A397S721_9GLOM</name>
<keyword evidence="2" id="KW-1185">Reference proteome</keyword>
<dbReference type="Proteomes" id="UP000265703">
    <property type="component" value="Unassembled WGS sequence"/>
</dbReference>
<reference evidence="1 2" key="1">
    <citation type="submission" date="2018-06" db="EMBL/GenBank/DDBJ databases">
        <title>Comparative genomics reveals the genomic features of Rhizophagus irregularis, R. cerebriforme, R. diaphanum and Gigaspora rosea, and their symbiotic lifestyle signature.</title>
        <authorList>
            <person name="Morin E."/>
            <person name="San Clemente H."/>
            <person name="Chen E.C.H."/>
            <person name="De La Providencia I."/>
            <person name="Hainaut M."/>
            <person name="Kuo A."/>
            <person name="Kohler A."/>
            <person name="Murat C."/>
            <person name="Tang N."/>
            <person name="Roy S."/>
            <person name="Loubradou J."/>
            <person name="Henrissat B."/>
            <person name="Grigoriev I.V."/>
            <person name="Corradi N."/>
            <person name="Roux C."/>
            <person name="Martin F.M."/>
        </authorList>
    </citation>
    <scope>NUCLEOTIDE SEQUENCE [LARGE SCALE GENOMIC DNA]</scope>
    <source>
        <strain evidence="1 2">DAOM 227022</strain>
    </source>
</reference>
<gene>
    <name evidence="1" type="ORF">C1645_839236</name>
</gene>
<proteinExistence type="predicted"/>
<dbReference type="AlphaFoldDB" id="A0A397S721"/>
<evidence type="ECO:0000313" key="2">
    <source>
        <dbReference type="Proteomes" id="UP000265703"/>
    </source>
</evidence>
<dbReference type="EMBL" id="QKYT01001038">
    <property type="protein sequence ID" value="RIA80135.1"/>
    <property type="molecule type" value="Genomic_DNA"/>
</dbReference>
<evidence type="ECO:0000313" key="1">
    <source>
        <dbReference type="EMBL" id="RIA80135.1"/>
    </source>
</evidence>
<sequence length="75" mass="8831">MTGLRPRFNIKNEDSEIYKQSVEADEFNKIQPSFTKLSINTKLIYNTHPQAVYTSRLLKFNNLPEPKKMMNIQNL</sequence>
<organism evidence="1 2">
    <name type="scientific">Glomus cerebriforme</name>
    <dbReference type="NCBI Taxonomy" id="658196"/>
    <lineage>
        <taxon>Eukaryota</taxon>
        <taxon>Fungi</taxon>
        <taxon>Fungi incertae sedis</taxon>
        <taxon>Mucoromycota</taxon>
        <taxon>Glomeromycotina</taxon>
        <taxon>Glomeromycetes</taxon>
        <taxon>Glomerales</taxon>
        <taxon>Glomeraceae</taxon>
        <taxon>Glomus</taxon>
    </lineage>
</organism>
<accession>A0A397S721</accession>
<protein>
    <submittedName>
        <fullName evidence="1">Uncharacterized protein</fullName>
    </submittedName>
</protein>
<dbReference type="OrthoDB" id="2419888at2759"/>